<evidence type="ECO:0000259" key="1">
    <source>
        <dbReference type="Pfam" id="PF04542"/>
    </source>
</evidence>
<comment type="caution">
    <text evidence="2">The sequence shown here is derived from an EMBL/GenBank/DDBJ whole genome shotgun (WGS) entry which is preliminary data.</text>
</comment>
<dbReference type="SUPFAM" id="SSF88946">
    <property type="entry name" value="Sigma2 domain of RNA polymerase sigma factors"/>
    <property type="match status" value="1"/>
</dbReference>
<evidence type="ECO:0000313" key="2">
    <source>
        <dbReference type="EMBL" id="VXD17836.1"/>
    </source>
</evidence>
<dbReference type="OrthoDB" id="485245at2"/>
<dbReference type="InterPro" id="IPR007627">
    <property type="entry name" value="RNA_pol_sigma70_r2"/>
</dbReference>
<accession>A0A7Z9BTM4</accession>
<evidence type="ECO:0000313" key="3">
    <source>
        <dbReference type="Proteomes" id="UP000184550"/>
    </source>
</evidence>
<sequence length="221" mass="26314">MMLLPELPEELIKRYLQGDRDACRELLKRPQYYQLCQKIAKKIFLGKSQDWEDAAQSAFEKVLKEALSGKFKKGNSEQFYHWCAKVALNYILDLLRKIKKETEFIRDQIQQKTFNEYIDIRENLELSDTNSQIQKAIIYIDQQYPKKKYLYIWKGLVDNKKQTEIAKDLGFKQSEVSKRHQELAVFVGKELGCLNVKQAEEMLKQIRQGRRPKRSQEDWDN</sequence>
<dbReference type="Gene3D" id="1.10.1740.10">
    <property type="match status" value="1"/>
</dbReference>
<gene>
    <name evidence="2" type="ORF">PL8927_600134</name>
</gene>
<keyword evidence="3" id="KW-1185">Reference proteome</keyword>
<dbReference type="Proteomes" id="UP000184550">
    <property type="component" value="Unassembled WGS sequence"/>
</dbReference>
<dbReference type="RefSeq" id="WP_083621427.1">
    <property type="nucleotide sequence ID" value="NZ_LR734869.1"/>
</dbReference>
<dbReference type="NCBIfam" id="TIGR02937">
    <property type="entry name" value="sigma70-ECF"/>
    <property type="match status" value="1"/>
</dbReference>
<dbReference type="AlphaFoldDB" id="A0A7Z9BTM4"/>
<proteinExistence type="predicted"/>
<dbReference type="GO" id="GO:0003700">
    <property type="term" value="F:DNA-binding transcription factor activity"/>
    <property type="evidence" value="ECO:0007669"/>
    <property type="project" value="InterPro"/>
</dbReference>
<dbReference type="EMBL" id="CZCU02000136">
    <property type="protein sequence ID" value="VXD17836.1"/>
    <property type="molecule type" value="Genomic_DNA"/>
</dbReference>
<name>A0A7Z9BTM4_9CYAN</name>
<organism evidence="2 3">
    <name type="scientific">Planktothrix serta PCC 8927</name>
    <dbReference type="NCBI Taxonomy" id="671068"/>
    <lineage>
        <taxon>Bacteria</taxon>
        <taxon>Bacillati</taxon>
        <taxon>Cyanobacteriota</taxon>
        <taxon>Cyanophyceae</taxon>
        <taxon>Oscillatoriophycideae</taxon>
        <taxon>Oscillatoriales</taxon>
        <taxon>Microcoleaceae</taxon>
        <taxon>Planktothrix</taxon>
    </lineage>
</organism>
<reference evidence="2" key="1">
    <citation type="submission" date="2019-10" db="EMBL/GenBank/DDBJ databases">
        <authorList>
            <consortium name="Genoscope - CEA"/>
            <person name="William W."/>
        </authorList>
    </citation>
    <scope>NUCLEOTIDE SEQUENCE [LARGE SCALE GENOMIC DNA]</scope>
    <source>
        <strain evidence="2">BBR_PRJEB10992</strain>
    </source>
</reference>
<dbReference type="Pfam" id="PF04542">
    <property type="entry name" value="Sigma70_r2"/>
    <property type="match status" value="1"/>
</dbReference>
<feature type="domain" description="RNA polymerase sigma-70 region 2" evidence="1">
    <location>
        <begin position="31"/>
        <end position="99"/>
    </location>
</feature>
<protein>
    <submittedName>
        <fullName evidence="2">RNA polymerase sigma factor, sigma-70 family</fullName>
    </submittedName>
</protein>
<dbReference type="InterPro" id="IPR013325">
    <property type="entry name" value="RNA_pol_sigma_r2"/>
</dbReference>
<dbReference type="GO" id="GO:0006352">
    <property type="term" value="P:DNA-templated transcription initiation"/>
    <property type="evidence" value="ECO:0007669"/>
    <property type="project" value="InterPro"/>
</dbReference>
<dbReference type="InterPro" id="IPR014284">
    <property type="entry name" value="RNA_pol_sigma-70_dom"/>
</dbReference>